<dbReference type="AlphaFoldDB" id="L0FVS6"/>
<accession>L0FVS6</accession>
<sequence>MLGLLFSCTEGEKQPLANPTQIDKYFPLKALVVEQLEALDGKEVQKETFINGEKETNTVTLDQEQWRKELDAFIQADINKAANSTAYEIQENGSEKVYLLKPEAKGNIKELRVNYQSPEHNHLKEVTFLAKSENLFYESSTQGRLHIDESTGHITAYSVEGSQKVWFLSPNKITVEGKVTK</sequence>
<name>L0FVS6_ECHVK</name>
<organism evidence="1 2">
    <name type="scientific">Echinicola vietnamensis (strain DSM 17526 / LMG 23754 / KMM 6221)</name>
    <dbReference type="NCBI Taxonomy" id="926556"/>
    <lineage>
        <taxon>Bacteria</taxon>
        <taxon>Pseudomonadati</taxon>
        <taxon>Bacteroidota</taxon>
        <taxon>Cytophagia</taxon>
        <taxon>Cytophagales</taxon>
        <taxon>Cyclobacteriaceae</taxon>
        <taxon>Echinicola</taxon>
    </lineage>
</organism>
<gene>
    <name evidence="1" type="ordered locus">Echvi_0845</name>
</gene>
<reference evidence="2" key="1">
    <citation type="submission" date="2012-02" db="EMBL/GenBank/DDBJ databases">
        <title>The complete genome of Echinicola vietnamensis DSM 17526.</title>
        <authorList>
            <person name="Lucas S."/>
            <person name="Copeland A."/>
            <person name="Lapidus A."/>
            <person name="Glavina del Rio T."/>
            <person name="Dalin E."/>
            <person name="Tice H."/>
            <person name="Bruce D."/>
            <person name="Goodwin L."/>
            <person name="Pitluck S."/>
            <person name="Peters L."/>
            <person name="Ovchinnikova G."/>
            <person name="Teshima H."/>
            <person name="Kyrpides N."/>
            <person name="Mavromatis K."/>
            <person name="Ivanova N."/>
            <person name="Brettin T."/>
            <person name="Detter J.C."/>
            <person name="Han C."/>
            <person name="Larimer F."/>
            <person name="Land M."/>
            <person name="Hauser L."/>
            <person name="Markowitz V."/>
            <person name="Cheng J.-F."/>
            <person name="Hugenholtz P."/>
            <person name="Woyke T."/>
            <person name="Wu D."/>
            <person name="Brambilla E."/>
            <person name="Klenk H.-P."/>
            <person name="Eisen J.A."/>
        </authorList>
    </citation>
    <scope>NUCLEOTIDE SEQUENCE [LARGE SCALE GENOMIC DNA]</scope>
    <source>
        <strain evidence="2">DSM 17526 / LMG 23754 / KMM 6221</strain>
    </source>
</reference>
<protein>
    <submittedName>
        <fullName evidence="1">Uncharacterized protein</fullName>
    </submittedName>
</protein>
<dbReference type="eggNOG" id="ENOG5033KES">
    <property type="taxonomic scope" value="Bacteria"/>
</dbReference>
<dbReference type="Proteomes" id="UP000010796">
    <property type="component" value="Chromosome"/>
</dbReference>
<dbReference type="STRING" id="926556.Echvi_0845"/>
<keyword evidence="2" id="KW-1185">Reference proteome</keyword>
<evidence type="ECO:0000313" key="1">
    <source>
        <dbReference type="EMBL" id="AGA77118.1"/>
    </source>
</evidence>
<dbReference type="KEGG" id="evi:Echvi_0845"/>
<proteinExistence type="predicted"/>
<dbReference type="HOGENOM" id="CLU_121883_0_0_10"/>
<dbReference type="EMBL" id="CP003346">
    <property type="protein sequence ID" value="AGA77118.1"/>
    <property type="molecule type" value="Genomic_DNA"/>
</dbReference>
<evidence type="ECO:0000313" key="2">
    <source>
        <dbReference type="Proteomes" id="UP000010796"/>
    </source>
</evidence>